<dbReference type="AlphaFoldDB" id="A0A9P7K4X8"/>
<dbReference type="OrthoDB" id="1470350at2759"/>
<evidence type="ECO:0000313" key="2">
    <source>
        <dbReference type="Proteomes" id="UP000717328"/>
    </source>
</evidence>
<reference evidence="1" key="1">
    <citation type="submission" date="2021-02" db="EMBL/GenBank/DDBJ databases">
        <authorList>
            <person name="Nieuwenhuis M."/>
            <person name="Van De Peppel L.J.J."/>
        </authorList>
    </citation>
    <scope>NUCLEOTIDE SEQUENCE</scope>
    <source>
        <strain evidence="1">D49</strain>
    </source>
</reference>
<dbReference type="GO" id="GO:0020037">
    <property type="term" value="F:heme binding"/>
    <property type="evidence" value="ECO:0007669"/>
    <property type="project" value="InterPro"/>
</dbReference>
<accession>A0A9P7K4X8</accession>
<reference evidence="1" key="2">
    <citation type="submission" date="2021-10" db="EMBL/GenBank/DDBJ databases">
        <title>Phylogenomics reveals ancestral predisposition of the termite-cultivated fungus Termitomyces towards a domesticated lifestyle.</title>
        <authorList>
            <person name="Auxier B."/>
            <person name="Grum-Grzhimaylo A."/>
            <person name="Cardenas M.E."/>
            <person name="Lodge J.D."/>
            <person name="Laessoe T."/>
            <person name="Pedersen O."/>
            <person name="Smith M.E."/>
            <person name="Kuyper T.W."/>
            <person name="Franco-Molano E.A."/>
            <person name="Baroni T.J."/>
            <person name="Aanen D.K."/>
        </authorList>
    </citation>
    <scope>NUCLEOTIDE SEQUENCE</scope>
    <source>
        <strain evidence="1">D49</strain>
    </source>
</reference>
<protein>
    <recommendedName>
        <fullName evidence="3">Cytochrome P450</fullName>
    </recommendedName>
</protein>
<evidence type="ECO:0000313" key="1">
    <source>
        <dbReference type="EMBL" id="KAG5637048.1"/>
    </source>
</evidence>
<dbReference type="SUPFAM" id="SSF48264">
    <property type="entry name" value="Cytochrome P450"/>
    <property type="match status" value="1"/>
</dbReference>
<dbReference type="Proteomes" id="UP000717328">
    <property type="component" value="Unassembled WGS sequence"/>
</dbReference>
<dbReference type="EMBL" id="JABCKI010005866">
    <property type="protein sequence ID" value="KAG5637048.1"/>
    <property type="molecule type" value="Genomic_DNA"/>
</dbReference>
<dbReference type="GO" id="GO:0005506">
    <property type="term" value="F:iron ion binding"/>
    <property type="evidence" value="ECO:0007669"/>
    <property type="project" value="InterPro"/>
</dbReference>
<dbReference type="InterPro" id="IPR036396">
    <property type="entry name" value="Cyt_P450_sf"/>
</dbReference>
<organism evidence="1 2">
    <name type="scientific">Sphagnurus paluster</name>
    <dbReference type="NCBI Taxonomy" id="117069"/>
    <lineage>
        <taxon>Eukaryota</taxon>
        <taxon>Fungi</taxon>
        <taxon>Dikarya</taxon>
        <taxon>Basidiomycota</taxon>
        <taxon>Agaricomycotina</taxon>
        <taxon>Agaricomycetes</taxon>
        <taxon>Agaricomycetidae</taxon>
        <taxon>Agaricales</taxon>
        <taxon>Tricholomatineae</taxon>
        <taxon>Lyophyllaceae</taxon>
        <taxon>Sphagnurus</taxon>
    </lineage>
</organism>
<dbReference type="GO" id="GO:0004497">
    <property type="term" value="F:monooxygenase activity"/>
    <property type="evidence" value="ECO:0007669"/>
    <property type="project" value="InterPro"/>
</dbReference>
<comment type="caution">
    <text evidence="1">The sequence shown here is derived from an EMBL/GenBank/DDBJ whole genome shotgun (WGS) entry which is preliminary data.</text>
</comment>
<proteinExistence type="predicted"/>
<name>A0A9P7K4X8_9AGAR</name>
<keyword evidence="2" id="KW-1185">Reference proteome</keyword>
<evidence type="ECO:0008006" key="3">
    <source>
        <dbReference type="Google" id="ProtNLM"/>
    </source>
</evidence>
<sequence length="83" mass="9440">MLSFFGRNIVASEGEEWKKYRKISAPAFSDVSPRNNKMVWDETVKVMQSLFDDVWGDRETISIDHCGDITIPVSDVNSCLLNV</sequence>
<dbReference type="GO" id="GO:0016705">
    <property type="term" value="F:oxidoreductase activity, acting on paired donors, with incorporation or reduction of molecular oxygen"/>
    <property type="evidence" value="ECO:0007669"/>
    <property type="project" value="InterPro"/>
</dbReference>
<gene>
    <name evidence="1" type="ORF">H0H81_005999</name>
</gene>
<dbReference type="Gene3D" id="1.10.630.10">
    <property type="entry name" value="Cytochrome P450"/>
    <property type="match status" value="1"/>
</dbReference>